<proteinExistence type="predicted"/>
<name>A0ABS2D5R1_9SPHN</name>
<comment type="caution">
    <text evidence="2">The sequence shown here is derived from an EMBL/GenBank/DDBJ whole genome shotgun (WGS) entry which is preliminary data.</text>
</comment>
<reference evidence="2 3" key="1">
    <citation type="submission" date="2020-12" db="EMBL/GenBank/DDBJ databases">
        <title>Sphingomonas sp.</title>
        <authorList>
            <person name="Kim M.K."/>
        </authorList>
    </citation>
    <scope>NUCLEOTIDE SEQUENCE [LARGE SCALE GENOMIC DNA]</scope>
    <source>
        <strain evidence="2 3">BT552</strain>
    </source>
</reference>
<dbReference type="RefSeq" id="WP_204197553.1">
    <property type="nucleotide sequence ID" value="NZ_JAFEMC010000002.1"/>
</dbReference>
<accession>A0ABS2D5R1</accession>
<evidence type="ECO:0000313" key="3">
    <source>
        <dbReference type="Proteomes" id="UP000763641"/>
    </source>
</evidence>
<keyword evidence="3" id="KW-1185">Reference proteome</keyword>
<organism evidence="2 3">
    <name type="scientific">Sphingomonas longa</name>
    <dbReference type="NCBI Taxonomy" id="2778730"/>
    <lineage>
        <taxon>Bacteria</taxon>
        <taxon>Pseudomonadati</taxon>
        <taxon>Pseudomonadota</taxon>
        <taxon>Alphaproteobacteria</taxon>
        <taxon>Sphingomonadales</taxon>
        <taxon>Sphingomonadaceae</taxon>
        <taxon>Sphingomonas</taxon>
    </lineage>
</organism>
<evidence type="ECO:0008006" key="4">
    <source>
        <dbReference type="Google" id="ProtNLM"/>
    </source>
</evidence>
<dbReference type="Proteomes" id="UP000763641">
    <property type="component" value="Unassembled WGS sequence"/>
</dbReference>
<gene>
    <name evidence="2" type="ORF">ILT43_07745</name>
</gene>
<sequence>MHTITVNPDHGMVEVTVEGFWTSDHLRVFAGELLAALQAATAGGRSSIVLCDYTRAAIQSQEVVAALQAFMANPPIRSRKVALFTKGMLARQQARRLAATRDEIRVFDDRAAALAWLEAGAPSSTDRSVRWSANPARSSPAR</sequence>
<dbReference type="InterPro" id="IPR038396">
    <property type="entry name" value="SpoIIAA-like_sf"/>
</dbReference>
<dbReference type="EMBL" id="JAFEMC010000002">
    <property type="protein sequence ID" value="MBM6576261.1"/>
    <property type="molecule type" value="Genomic_DNA"/>
</dbReference>
<evidence type="ECO:0000313" key="2">
    <source>
        <dbReference type="EMBL" id="MBM6576261.1"/>
    </source>
</evidence>
<protein>
    <recommendedName>
        <fullName evidence="4">STAS/SEC14 domain-containing protein</fullName>
    </recommendedName>
</protein>
<feature type="region of interest" description="Disordered" evidence="1">
    <location>
        <begin position="121"/>
        <end position="142"/>
    </location>
</feature>
<evidence type="ECO:0000256" key="1">
    <source>
        <dbReference type="SAM" id="MobiDB-lite"/>
    </source>
</evidence>
<dbReference type="Gene3D" id="3.40.50.10600">
    <property type="entry name" value="SpoIIaa-like domains"/>
    <property type="match status" value="1"/>
</dbReference>